<name>A0ABS3LW80_9PROT</name>
<gene>
    <name evidence="1" type="ORF">J2D73_10235</name>
</gene>
<evidence type="ECO:0000313" key="1">
    <source>
        <dbReference type="EMBL" id="MBO1360176.1"/>
    </source>
</evidence>
<protein>
    <submittedName>
        <fullName evidence="1">Uncharacterized protein</fullName>
    </submittedName>
</protein>
<dbReference type="Proteomes" id="UP000664771">
    <property type="component" value="Unassembled WGS sequence"/>
</dbReference>
<dbReference type="EMBL" id="JAFVMF010000010">
    <property type="protein sequence ID" value="MBO1360176.1"/>
    <property type="molecule type" value="Genomic_DNA"/>
</dbReference>
<organism evidence="1 2">
    <name type="scientific">Acetobacter sacchari</name>
    <dbReference type="NCBI Taxonomy" id="2661687"/>
    <lineage>
        <taxon>Bacteria</taxon>
        <taxon>Pseudomonadati</taxon>
        <taxon>Pseudomonadota</taxon>
        <taxon>Alphaproteobacteria</taxon>
        <taxon>Acetobacterales</taxon>
        <taxon>Acetobacteraceae</taxon>
        <taxon>Acetobacter</taxon>
    </lineage>
</organism>
<sequence length="125" mass="13704">MKTGSSPQAGQPRPRHGDVLIAIENLAQDITQHGRDYVLQRLSDPELRQFWASTLDAIPPEYWDDVRKALDELTGEHGSAAGLLPAESVFGRGVFGRGRVETISRLLAPERLQILANLLPARAPA</sequence>
<evidence type="ECO:0000313" key="2">
    <source>
        <dbReference type="Proteomes" id="UP000664771"/>
    </source>
</evidence>
<dbReference type="RefSeq" id="WP_207881471.1">
    <property type="nucleotide sequence ID" value="NZ_JAFVMF010000010.1"/>
</dbReference>
<proteinExistence type="predicted"/>
<reference evidence="1 2" key="1">
    <citation type="submission" date="2021-03" db="EMBL/GenBank/DDBJ databases">
        <title>The complete genome sequence of Acetobacter sacchari TBRC 11175.</title>
        <authorList>
            <person name="Charoenyingcharoen P."/>
            <person name="Yukphan P."/>
        </authorList>
    </citation>
    <scope>NUCLEOTIDE SEQUENCE [LARGE SCALE GENOMIC DNA]</scope>
    <source>
        <strain evidence="1 2">TBRC 11175</strain>
    </source>
</reference>
<comment type="caution">
    <text evidence="1">The sequence shown here is derived from an EMBL/GenBank/DDBJ whole genome shotgun (WGS) entry which is preliminary data.</text>
</comment>
<keyword evidence="2" id="KW-1185">Reference proteome</keyword>
<accession>A0ABS3LW80</accession>